<organism evidence="1 2">
    <name type="scientific">Aspergillus brunneoviolaceus CBS 621.78</name>
    <dbReference type="NCBI Taxonomy" id="1450534"/>
    <lineage>
        <taxon>Eukaryota</taxon>
        <taxon>Fungi</taxon>
        <taxon>Dikarya</taxon>
        <taxon>Ascomycota</taxon>
        <taxon>Pezizomycotina</taxon>
        <taxon>Eurotiomycetes</taxon>
        <taxon>Eurotiomycetidae</taxon>
        <taxon>Eurotiales</taxon>
        <taxon>Aspergillaceae</taxon>
        <taxon>Aspergillus</taxon>
        <taxon>Aspergillus subgen. Circumdati</taxon>
    </lineage>
</organism>
<reference evidence="1" key="1">
    <citation type="submission" date="2018-02" db="EMBL/GenBank/DDBJ databases">
        <title>The genomes of Aspergillus section Nigri reveals drivers in fungal speciation.</title>
        <authorList>
            <consortium name="DOE Joint Genome Institute"/>
            <person name="Vesth T.C."/>
            <person name="Nybo J."/>
            <person name="Theobald S."/>
            <person name="Brandl J."/>
            <person name="Frisvad J.C."/>
            <person name="Nielsen K.F."/>
            <person name="Lyhne E.K."/>
            <person name="Kogle M.E."/>
            <person name="Kuo A."/>
            <person name="Riley R."/>
            <person name="Clum A."/>
            <person name="Nolan M."/>
            <person name="Lipzen A."/>
            <person name="Salamov A."/>
            <person name="Henrissat B."/>
            <person name="Wiebenga A."/>
            <person name="De vries R.P."/>
            <person name="Grigoriev I.V."/>
            <person name="Mortensen U.H."/>
            <person name="Andersen M.R."/>
            <person name="Baker S.E."/>
        </authorList>
    </citation>
    <scope>NUCLEOTIDE SEQUENCE</scope>
    <source>
        <strain evidence="1">CBS 621.78</strain>
    </source>
</reference>
<dbReference type="EMBL" id="KZ825331">
    <property type="protein sequence ID" value="RAH47299.1"/>
    <property type="molecule type" value="Genomic_DNA"/>
</dbReference>
<dbReference type="Proteomes" id="UP000249057">
    <property type="component" value="Unassembled WGS sequence"/>
</dbReference>
<keyword evidence="2" id="KW-1185">Reference proteome</keyword>
<gene>
    <name evidence="1" type="ORF">BO95DRAFT_441432</name>
</gene>
<accession>A0ACD1GDV4</accession>
<sequence length="136" mass="15526">MVAATDIPFDASKHAYRTDTAGLQVVDENFAARYETAAKEFEDALNKFASTDKEARQAYIDQQPYMPETIAFGDWVQRSYPSWIEAEGVLRYKGQNLTQYAYMTFGPDAYEKKIKDQRTQQLISPALKAGYTPQVY</sequence>
<protein>
    <submittedName>
        <fullName evidence="1">Uncharacterized protein</fullName>
    </submittedName>
</protein>
<proteinExistence type="predicted"/>
<evidence type="ECO:0000313" key="2">
    <source>
        <dbReference type="Proteomes" id="UP000249057"/>
    </source>
</evidence>
<evidence type="ECO:0000313" key="1">
    <source>
        <dbReference type="EMBL" id="RAH47299.1"/>
    </source>
</evidence>
<name>A0ACD1GDV4_9EURO</name>